<evidence type="ECO:0000256" key="1">
    <source>
        <dbReference type="SAM" id="MobiDB-lite"/>
    </source>
</evidence>
<accession>A0ABN9T5L5</accession>
<proteinExistence type="predicted"/>
<feature type="compositionally biased region" description="Basic and acidic residues" evidence="1">
    <location>
        <begin position="24"/>
        <end position="39"/>
    </location>
</feature>
<gene>
    <name evidence="2" type="ORF">PCOR1329_LOCUS35746</name>
</gene>
<keyword evidence="3" id="KW-1185">Reference proteome</keyword>
<dbReference type="Proteomes" id="UP001189429">
    <property type="component" value="Unassembled WGS sequence"/>
</dbReference>
<evidence type="ECO:0000313" key="2">
    <source>
        <dbReference type="EMBL" id="CAK0840265.1"/>
    </source>
</evidence>
<dbReference type="EMBL" id="CAUYUJ010014365">
    <property type="protein sequence ID" value="CAK0840265.1"/>
    <property type="molecule type" value="Genomic_DNA"/>
</dbReference>
<sequence>MEGAASDVQVGLTLQDDVAVGRSSRQEESFGKVEGDASGKHFRLTPQDGVMSDHCYRQEGSSVSNMEDDATDECFGLPAAAWSALAIGSALRAAPCGARERGHGGPAVLPHALRRLVAFVAVRQRLGRPQHRCREAAAARAEDRACAYSWQQGILRRGRWPQARGVG</sequence>
<name>A0ABN9T5L5_9DINO</name>
<evidence type="ECO:0000313" key="3">
    <source>
        <dbReference type="Proteomes" id="UP001189429"/>
    </source>
</evidence>
<organism evidence="2 3">
    <name type="scientific">Prorocentrum cordatum</name>
    <dbReference type="NCBI Taxonomy" id="2364126"/>
    <lineage>
        <taxon>Eukaryota</taxon>
        <taxon>Sar</taxon>
        <taxon>Alveolata</taxon>
        <taxon>Dinophyceae</taxon>
        <taxon>Prorocentrales</taxon>
        <taxon>Prorocentraceae</taxon>
        <taxon>Prorocentrum</taxon>
    </lineage>
</organism>
<feature type="region of interest" description="Disordered" evidence="1">
    <location>
        <begin position="15"/>
        <end position="44"/>
    </location>
</feature>
<comment type="caution">
    <text evidence="2">The sequence shown here is derived from an EMBL/GenBank/DDBJ whole genome shotgun (WGS) entry which is preliminary data.</text>
</comment>
<protein>
    <submittedName>
        <fullName evidence="2">Uncharacterized protein</fullName>
    </submittedName>
</protein>
<reference evidence="2" key="1">
    <citation type="submission" date="2023-10" db="EMBL/GenBank/DDBJ databases">
        <authorList>
            <person name="Chen Y."/>
            <person name="Shah S."/>
            <person name="Dougan E. K."/>
            <person name="Thang M."/>
            <person name="Chan C."/>
        </authorList>
    </citation>
    <scope>NUCLEOTIDE SEQUENCE [LARGE SCALE GENOMIC DNA]</scope>
</reference>